<keyword evidence="10" id="KW-0809">Transit peptide</keyword>
<dbReference type="PANTHER" id="PTHR12131">
    <property type="entry name" value="ATP-DEPENDENT RNA AND DNA HELICASE"/>
    <property type="match status" value="1"/>
</dbReference>
<dbReference type="GO" id="GO:0000965">
    <property type="term" value="P:mitochondrial RNA 3'-end processing"/>
    <property type="evidence" value="ECO:0007669"/>
    <property type="project" value="TreeGrafter"/>
</dbReference>
<dbReference type="Gene3D" id="1.10.1740.140">
    <property type="match status" value="1"/>
</dbReference>
<dbReference type="InterPro" id="IPR041082">
    <property type="entry name" value="Suv3_C_1"/>
</dbReference>
<dbReference type="Gene3D" id="1.20.58.1080">
    <property type="match status" value="1"/>
</dbReference>
<dbReference type="InterPro" id="IPR044774">
    <property type="entry name" value="Suv3_DEXQc"/>
</dbReference>
<dbReference type="GO" id="GO:0016787">
    <property type="term" value="F:hydrolase activity"/>
    <property type="evidence" value="ECO:0007669"/>
    <property type="project" value="UniProtKB-KW"/>
</dbReference>
<comment type="similarity">
    <text evidence="4">Belongs to the helicase family.</text>
</comment>
<reference evidence="16" key="1">
    <citation type="submission" date="2015-09" db="EMBL/GenBank/DDBJ databases">
        <title>Scylla olivacea transcriptome.</title>
        <authorList>
            <person name="Ikhwanuddin M."/>
        </authorList>
    </citation>
    <scope>NUCLEOTIDE SEQUENCE</scope>
</reference>
<dbReference type="FunFam" id="3.40.50.300:FF:000269">
    <property type="entry name" value="ATP-dependent RNA helicase SUPV3L1, mitochondrial"/>
    <property type="match status" value="1"/>
</dbReference>
<comment type="cofactor">
    <cofactor evidence="2">
        <name>Mg(2+)</name>
        <dbReference type="ChEBI" id="CHEBI:18420"/>
    </cofactor>
</comment>
<dbReference type="EC" id="3.6.4.13" evidence="5"/>
<name>A0A0P4VZP4_SCYOL</name>
<dbReference type="InterPro" id="IPR041453">
    <property type="entry name" value="Suv3_N"/>
</dbReference>
<dbReference type="AlphaFoldDB" id="A0A0P4VZP4"/>
<dbReference type="InterPro" id="IPR027417">
    <property type="entry name" value="P-loop_NTPase"/>
</dbReference>
<evidence type="ECO:0000256" key="11">
    <source>
        <dbReference type="ARBA" id="ARBA00023128"/>
    </source>
</evidence>
<comment type="subcellular location">
    <subcellularLocation>
        <location evidence="3">Mitochondrion</location>
    </subcellularLocation>
</comment>
<feature type="region of interest" description="Disordered" evidence="14">
    <location>
        <begin position="713"/>
        <end position="745"/>
    </location>
</feature>
<feature type="domain" description="Helicase C-terminal" evidence="15">
    <location>
        <begin position="386"/>
        <end position="551"/>
    </location>
</feature>
<feature type="region of interest" description="Disordered" evidence="14">
    <location>
        <begin position="792"/>
        <end position="825"/>
    </location>
</feature>
<keyword evidence="9" id="KW-0067">ATP-binding</keyword>
<dbReference type="InterPro" id="IPR001650">
    <property type="entry name" value="Helicase_C-like"/>
</dbReference>
<keyword evidence="11" id="KW-0496">Mitochondrion</keyword>
<proteinExistence type="inferred from homology"/>
<dbReference type="CDD" id="cd17913">
    <property type="entry name" value="DEXQc_Suv3"/>
    <property type="match status" value="1"/>
</dbReference>
<dbReference type="SUPFAM" id="SSF52540">
    <property type="entry name" value="P-loop containing nucleoside triphosphate hydrolases"/>
    <property type="match status" value="2"/>
</dbReference>
<dbReference type="InterPro" id="IPR050699">
    <property type="entry name" value="RNA-DNA_Helicase"/>
</dbReference>
<evidence type="ECO:0000256" key="10">
    <source>
        <dbReference type="ARBA" id="ARBA00022946"/>
    </source>
</evidence>
<dbReference type="GO" id="GO:0005524">
    <property type="term" value="F:ATP binding"/>
    <property type="evidence" value="ECO:0007669"/>
    <property type="project" value="UniProtKB-KW"/>
</dbReference>
<dbReference type="Gene3D" id="1.20.272.40">
    <property type="match status" value="1"/>
</dbReference>
<evidence type="ECO:0000256" key="4">
    <source>
        <dbReference type="ARBA" id="ARBA00008708"/>
    </source>
</evidence>
<dbReference type="InterPro" id="IPR055206">
    <property type="entry name" value="DEXQc_SUV3"/>
</dbReference>
<evidence type="ECO:0000256" key="14">
    <source>
        <dbReference type="SAM" id="MobiDB-lite"/>
    </source>
</evidence>
<dbReference type="Pfam" id="PF22527">
    <property type="entry name" value="DEXQc_Suv3"/>
    <property type="match status" value="1"/>
</dbReference>
<evidence type="ECO:0000259" key="15">
    <source>
        <dbReference type="PROSITE" id="PS51194"/>
    </source>
</evidence>
<organism evidence="16">
    <name type="scientific">Scylla olivacea</name>
    <name type="common">Orange mud crab</name>
    <name type="synonym">Cancer olivacea</name>
    <dbReference type="NCBI Taxonomy" id="85551"/>
    <lineage>
        <taxon>Eukaryota</taxon>
        <taxon>Metazoa</taxon>
        <taxon>Ecdysozoa</taxon>
        <taxon>Arthropoda</taxon>
        <taxon>Crustacea</taxon>
        <taxon>Multicrustacea</taxon>
        <taxon>Malacostraca</taxon>
        <taxon>Eumalacostraca</taxon>
        <taxon>Eucarida</taxon>
        <taxon>Decapoda</taxon>
        <taxon>Pleocyemata</taxon>
        <taxon>Brachyura</taxon>
        <taxon>Eubrachyura</taxon>
        <taxon>Portunoidea</taxon>
        <taxon>Portunidae</taxon>
        <taxon>Portuninae</taxon>
        <taxon>Scylla</taxon>
    </lineage>
</organism>
<dbReference type="FunFam" id="3.40.50.300:FF:000446">
    <property type="entry name" value="ATP-dependent RNA helicase SUPV3L1, mitochondrial"/>
    <property type="match status" value="1"/>
</dbReference>
<evidence type="ECO:0000256" key="8">
    <source>
        <dbReference type="ARBA" id="ARBA00022806"/>
    </source>
</evidence>
<dbReference type="Pfam" id="PF18114">
    <property type="entry name" value="Suv3_N"/>
    <property type="match status" value="1"/>
</dbReference>
<dbReference type="PANTHER" id="PTHR12131:SF1">
    <property type="entry name" value="ATP-DEPENDENT RNA HELICASE SUPV3L1, MITOCHONDRIAL-RELATED"/>
    <property type="match status" value="1"/>
</dbReference>
<dbReference type="GO" id="GO:0045025">
    <property type="term" value="C:mitochondrial degradosome"/>
    <property type="evidence" value="ECO:0007669"/>
    <property type="project" value="TreeGrafter"/>
</dbReference>
<evidence type="ECO:0000256" key="1">
    <source>
        <dbReference type="ARBA" id="ARBA00001936"/>
    </source>
</evidence>
<feature type="compositionally biased region" description="Basic residues" evidence="14">
    <location>
        <begin position="816"/>
        <end position="825"/>
    </location>
</feature>
<evidence type="ECO:0000256" key="7">
    <source>
        <dbReference type="ARBA" id="ARBA00022801"/>
    </source>
</evidence>
<dbReference type="FunFam" id="1.20.58.1080:FF:000001">
    <property type="entry name" value="ATP-dependent RNA helicase SUPV3L1, mitochondrial"/>
    <property type="match status" value="1"/>
</dbReference>
<dbReference type="Gene3D" id="3.40.50.300">
    <property type="entry name" value="P-loop containing nucleotide triphosphate hydrolases"/>
    <property type="match status" value="2"/>
</dbReference>
<dbReference type="GO" id="GO:0003724">
    <property type="term" value="F:RNA helicase activity"/>
    <property type="evidence" value="ECO:0007669"/>
    <property type="project" value="UniProtKB-EC"/>
</dbReference>
<keyword evidence="8" id="KW-0347">Helicase</keyword>
<dbReference type="SMART" id="SM00490">
    <property type="entry name" value="HELICc"/>
    <property type="match status" value="1"/>
</dbReference>
<comment type="cofactor">
    <cofactor evidence="1">
        <name>Mn(2+)</name>
        <dbReference type="ChEBI" id="CHEBI:29035"/>
    </cofactor>
</comment>
<evidence type="ECO:0000256" key="13">
    <source>
        <dbReference type="ARBA" id="ARBA00069703"/>
    </source>
</evidence>
<dbReference type="EMBL" id="GDRN01104595">
    <property type="protein sequence ID" value="JAI57886.1"/>
    <property type="molecule type" value="Transcribed_RNA"/>
</dbReference>
<dbReference type="Pfam" id="PF12513">
    <property type="entry name" value="SUV3_C"/>
    <property type="match status" value="1"/>
</dbReference>
<evidence type="ECO:0000256" key="2">
    <source>
        <dbReference type="ARBA" id="ARBA00001946"/>
    </source>
</evidence>
<comment type="catalytic activity">
    <reaction evidence="12">
        <text>ATP + H2O = ADP + phosphate + H(+)</text>
        <dbReference type="Rhea" id="RHEA:13065"/>
        <dbReference type="ChEBI" id="CHEBI:15377"/>
        <dbReference type="ChEBI" id="CHEBI:15378"/>
        <dbReference type="ChEBI" id="CHEBI:30616"/>
        <dbReference type="ChEBI" id="CHEBI:43474"/>
        <dbReference type="ChEBI" id="CHEBI:456216"/>
        <dbReference type="EC" id="3.6.4.13"/>
    </reaction>
</comment>
<dbReference type="InterPro" id="IPR022192">
    <property type="entry name" value="SUV3_C"/>
</dbReference>
<evidence type="ECO:0000256" key="6">
    <source>
        <dbReference type="ARBA" id="ARBA00022741"/>
    </source>
</evidence>
<dbReference type="Pfam" id="PF00271">
    <property type="entry name" value="Helicase_C"/>
    <property type="match status" value="1"/>
</dbReference>
<sequence>MWCKLWVPGAAARWCVRRLRPEWHVAPSLVAPLWCVAPSHVAHLWTTQRDAHRQEIGPPRNPLGLVCTWRLKHRHRGGSGGGGSRRGGKDDISHLFIPVPVKARQDEINVGEEMAGPLKKEDILRILNRFYTNETVKELARENGLDNYLYQQTFISFRKFCLESESLPVDLHIIISDIIQGAGHIHDIYPTFLKHAQKIFPHLICMDDLYKISDLSNPPNWYTEARALNRKIIFHAGPTNSGKTYHAMERFLNAESGVYCGPLKLLASEVFNKSNSRGTPCDLVTGEERRFGNTDGCAARHVACTVEMTSVSDAFDVAVVDEIQMIRDPSRGWAWTRALLGLNAKEVHVCGESSAIGLVKELAIAAGEEVEVRRYKRLTELTVEDYALQTLDNVHPGDCIVCFSKRDIHYVTREIERRGHEVAVIYGGLPPGTKLAQAHKFNDPKHPCKILVATDAIGMGLNLSIRRIIFYSLIRPMINEKGEMEMETISVSSALQIAGRAGRYGTQWEHGYVTSMKPEDHPTLCRLLSHVPDDIEQAGLHPTADQIELFAYHLPSYTLSNLIDVFVNLCTVDSSLYFMCLMDDFKFLADLIQHIPLPLRSRYVLCCSPINKKMPFVCAMFLKFTRQLSQNEPATLDWLCHQVKWPFSTPATLLDLVHLEEVYDVFDLYLWLSYRFPDMFPEGELVRDLQRELDDLIQDGVTQIVRLLRNSDTRTSTTAAETEDTFIMDQRKKSSSRGNPSLPLTSAEDLHQETAAFPKAKFPAQYRRKSMSRGNLTERLLAQGLLSPKMLAELQREWQQQGSEDGENGDGSSSGRPRRNKPGKR</sequence>
<evidence type="ECO:0000256" key="3">
    <source>
        <dbReference type="ARBA" id="ARBA00004173"/>
    </source>
</evidence>
<evidence type="ECO:0000313" key="16">
    <source>
        <dbReference type="EMBL" id="JAI57886.1"/>
    </source>
</evidence>
<evidence type="ECO:0000256" key="12">
    <source>
        <dbReference type="ARBA" id="ARBA00047984"/>
    </source>
</evidence>
<keyword evidence="6" id="KW-0547">Nucleotide-binding</keyword>
<keyword evidence="7" id="KW-0378">Hydrolase</keyword>
<evidence type="ECO:0000256" key="5">
    <source>
        <dbReference type="ARBA" id="ARBA00012552"/>
    </source>
</evidence>
<dbReference type="Pfam" id="PF18147">
    <property type="entry name" value="Suv3_C_1"/>
    <property type="match status" value="1"/>
</dbReference>
<accession>A0A0P4VZP4</accession>
<dbReference type="PROSITE" id="PS51194">
    <property type="entry name" value="HELICASE_CTER"/>
    <property type="match status" value="1"/>
</dbReference>
<protein>
    <recommendedName>
        <fullName evidence="13">ATP-dependent RNA helicase SUV3 homolog, mitochondrial</fullName>
        <ecNumber evidence="5">3.6.4.13</ecNumber>
    </recommendedName>
</protein>
<evidence type="ECO:0000256" key="9">
    <source>
        <dbReference type="ARBA" id="ARBA00022840"/>
    </source>
</evidence>
<dbReference type="CDD" id="cd18805">
    <property type="entry name" value="SF2_C_suv3"/>
    <property type="match status" value="1"/>
</dbReference>